<evidence type="ECO:0000256" key="9">
    <source>
        <dbReference type="HAMAP-Rule" id="MF_01886"/>
    </source>
</evidence>
<dbReference type="PANTHER" id="PTHR10925">
    <property type="entry name" value="N-ACETYLTRANSFERASE 10"/>
    <property type="match status" value="1"/>
</dbReference>
<evidence type="ECO:0000256" key="1">
    <source>
        <dbReference type="ARBA" id="ARBA00022490"/>
    </source>
</evidence>
<dbReference type="Pfam" id="PF05127">
    <property type="entry name" value="NAT10_TcmA_helicase"/>
    <property type="match status" value="1"/>
</dbReference>
<dbReference type="InterPro" id="IPR013562">
    <property type="entry name" value="TmcA/NAT10_N"/>
</dbReference>
<dbReference type="EMBL" id="UGHY01000002">
    <property type="protein sequence ID" value="STP02904.1"/>
    <property type="molecule type" value="Genomic_DNA"/>
</dbReference>
<comment type="catalytic activity">
    <reaction evidence="9">
        <text>cytidine(34) in elongator tRNA(Met) + acetyl-CoA + ATP + H2O = N(4)-acetylcytidine(34) in elongator tRNA(Met) + ADP + phosphate + CoA + H(+)</text>
        <dbReference type="Rhea" id="RHEA:43788"/>
        <dbReference type="Rhea" id="RHEA-COMP:10693"/>
        <dbReference type="Rhea" id="RHEA-COMP:10694"/>
        <dbReference type="ChEBI" id="CHEBI:15377"/>
        <dbReference type="ChEBI" id="CHEBI:15378"/>
        <dbReference type="ChEBI" id="CHEBI:30616"/>
        <dbReference type="ChEBI" id="CHEBI:43474"/>
        <dbReference type="ChEBI" id="CHEBI:57287"/>
        <dbReference type="ChEBI" id="CHEBI:57288"/>
        <dbReference type="ChEBI" id="CHEBI:74900"/>
        <dbReference type="ChEBI" id="CHEBI:82748"/>
        <dbReference type="ChEBI" id="CHEBI:456216"/>
        <dbReference type="EC" id="2.3.1.193"/>
    </reaction>
</comment>
<keyword evidence="3 9" id="KW-0808">Transferase</keyword>
<keyword evidence="7 9" id="KW-0694">RNA-binding</keyword>
<dbReference type="GO" id="GO:0005737">
    <property type="term" value="C:cytoplasm"/>
    <property type="evidence" value="ECO:0007669"/>
    <property type="project" value="UniProtKB-SubCell"/>
</dbReference>
<keyword evidence="2 9" id="KW-0820">tRNA-binding</keyword>
<dbReference type="SUPFAM" id="SSF55729">
    <property type="entry name" value="Acyl-CoA N-acyltransferases (Nat)"/>
    <property type="match status" value="1"/>
</dbReference>
<keyword evidence="11" id="KW-0378">Hydrolase</keyword>
<keyword evidence="5 9" id="KW-0547">Nucleotide-binding</keyword>
<dbReference type="PROSITE" id="PS51186">
    <property type="entry name" value="GNAT"/>
    <property type="match status" value="1"/>
</dbReference>
<dbReference type="InterPro" id="IPR016181">
    <property type="entry name" value="Acyl_CoA_acyltransferase"/>
</dbReference>
<evidence type="ECO:0000259" key="10">
    <source>
        <dbReference type="PROSITE" id="PS51186"/>
    </source>
</evidence>
<feature type="binding site" evidence="9">
    <location>
        <position position="287"/>
    </location>
    <ligand>
        <name>ATP</name>
        <dbReference type="ChEBI" id="CHEBI:30616"/>
    </ligand>
</feature>
<dbReference type="InterPro" id="IPR024914">
    <property type="entry name" value="tRNA_acetyltr_TmcA"/>
</dbReference>
<evidence type="ECO:0000256" key="2">
    <source>
        <dbReference type="ARBA" id="ARBA00022555"/>
    </source>
</evidence>
<dbReference type="Proteomes" id="UP000254186">
    <property type="component" value="Unassembled WGS sequence"/>
</dbReference>
<evidence type="ECO:0000256" key="5">
    <source>
        <dbReference type="ARBA" id="ARBA00022741"/>
    </source>
</evidence>
<dbReference type="GO" id="GO:1904812">
    <property type="term" value="P:rRNA acetylation involved in maturation of SSU-rRNA"/>
    <property type="evidence" value="ECO:0007669"/>
    <property type="project" value="TreeGrafter"/>
</dbReference>
<evidence type="ECO:0000256" key="8">
    <source>
        <dbReference type="ARBA" id="ARBA00023315"/>
    </source>
</evidence>
<proteinExistence type="inferred from homology"/>
<dbReference type="InterPro" id="IPR027417">
    <property type="entry name" value="P-loop_NTPase"/>
</dbReference>
<comment type="similarity">
    <text evidence="9">Belongs to the TmcA family.</text>
</comment>
<evidence type="ECO:0000256" key="7">
    <source>
        <dbReference type="ARBA" id="ARBA00022884"/>
    </source>
</evidence>
<dbReference type="PANTHER" id="PTHR10925:SF5">
    <property type="entry name" value="RNA CYTIDINE ACETYLTRANSFERASE"/>
    <property type="match status" value="1"/>
</dbReference>
<reference evidence="11 12" key="1">
    <citation type="submission" date="2018-06" db="EMBL/GenBank/DDBJ databases">
        <authorList>
            <consortium name="Pathogen Informatics"/>
            <person name="Doyle S."/>
        </authorList>
    </citation>
    <scope>NUCLEOTIDE SEQUENCE [LARGE SCALE GENOMIC DNA]</scope>
    <source>
        <strain evidence="11 12">NCTC10672</strain>
    </source>
</reference>
<dbReference type="GO" id="GO:0000049">
    <property type="term" value="F:tRNA binding"/>
    <property type="evidence" value="ECO:0007669"/>
    <property type="project" value="UniProtKB-UniRule"/>
</dbReference>
<dbReference type="EC" id="2.3.1.193" evidence="9"/>
<dbReference type="InterPro" id="IPR033442">
    <property type="entry name" value="TmcA_tRNA_bind"/>
</dbReference>
<dbReference type="InterPro" id="IPR038321">
    <property type="entry name" value="TmcA_C_sf"/>
</dbReference>
<comment type="function">
    <text evidence="9">Catalyzes the formation of N(4)-acetylcytidine (ac(4)C) at the wobble position of tRNA(Met), by using acetyl-CoA as an acetyl donor and ATP (or GTP).</text>
</comment>
<dbReference type="Pfam" id="PF13718">
    <property type="entry name" value="GNAT_acetyltr_2"/>
    <property type="match status" value="1"/>
</dbReference>
<keyword evidence="1 9" id="KW-0963">Cytoplasm</keyword>
<dbReference type="HAMAP" id="MF_01886">
    <property type="entry name" value="tRNA_acetyltr_TmcA"/>
    <property type="match status" value="1"/>
</dbReference>
<evidence type="ECO:0000256" key="6">
    <source>
        <dbReference type="ARBA" id="ARBA00022840"/>
    </source>
</evidence>
<dbReference type="InterPro" id="IPR007807">
    <property type="entry name" value="TcmA/NAT10_helicase"/>
</dbReference>
<keyword evidence="4 9" id="KW-0819">tRNA processing</keyword>
<evidence type="ECO:0000313" key="12">
    <source>
        <dbReference type="Proteomes" id="UP000254186"/>
    </source>
</evidence>
<dbReference type="GO" id="GO:0051392">
    <property type="term" value="F:tRNA cytidine N4-acetyltransferase activity"/>
    <property type="evidence" value="ECO:0007669"/>
    <property type="project" value="UniProtKB-UniRule"/>
</dbReference>
<comment type="caution">
    <text evidence="9">Lacks conserved residue(s) required for the propagation of feature annotation.</text>
</comment>
<dbReference type="InterPro" id="IPR000182">
    <property type="entry name" value="GNAT_dom"/>
</dbReference>
<dbReference type="Pfam" id="PF17176">
    <property type="entry name" value="tRNA_bind_3"/>
    <property type="match status" value="1"/>
</dbReference>
<feature type="domain" description="N-acetyltransferase" evidence="10">
    <location>
        <begin position="323"/>
        <end position="500"/>
    </location>
</feature>
<dbReference type="Gene3D" id="3.40.630.30">
    <property type="match status" value="1"/>
</dbReference>
<dbReference type="GO" id="GO:0016787">
    <property type="term" value="F:hydrolase activity"/>
    <property type="evidence" value="ECO:0007669"/>
    <property type="project" value="UniProtKB-KW"/>
</dbReference>
<accession>A0A377JFT5</accession>
<dbReference type="SUPFAM" id="SSF52540">
    <property type="entry name" value="P-loop containing nucleoside triphosphate hydrolases"/>
    <property type="match status" value="1"/>
</dbReference>
<evidence type="ECO:0000256" key="3">
    <source>
        <dbReference type="ARBA" id="ARBA00022679"/>
    </source>
</evidence>
<comment type="subcellular location">
    <subcellularLocation>
        <location evidence="9">Cytoplasm</location>
    </subcellularLocation>
</comment>
<organism evidence="11 12">
    <name type="scientific">Haemophilus parainfluenzae</name>
    <dbReference type="NCBI Taxonomy" id="729"/>
    <lineage>
        <taxon>Bacteria</taxon>
        <taxon>Pseudomonadati</taxon>
        <taxon>Pseudomonadota</taxon>
        <taxon>Gammaproteobacteria</taxon>
        <taxon>Pasteurellales</taxon>
        <taxon>Pasteurellaceae</taxon>
        <taxon>Haemophilus</taxon>
    </lineage>
</organism>
<evidence type="ECO:0000256" key="4">
    <source>
        <dbReference type="ARBA" id="ARBA00022694"/>
    </source>
</evidence>
<dbReference type="GO" id="GO:0051391">
    <property type="term" value="P:tRNA acetylation"/>
    <property type="evidence" value="ECO:0007669"/>
    <property type="project" value="UniProtKB-UniRule"/>
</dbReference>
<dbReference type="Gene3D" id="1.20.120.890">
    <property type="entry name" value="tRNA(Met) cytidine acetyltransferase, tail domain"/>
    <property type="match status" value="1"/>
</dbReference>
<dbReference type="AlphaFoldDB" id="A0A377JFT5"/>
<keyword evidence="8 9" id="KW-0012">Acyltransferase</keyword>
<dbReference type="InterPro" id="IPR032672">
    <property type="entry name" value="TmcA/NAT10/Kre33"/>
</dbReference>
<dbReference type="Gene3D" id="3.40.50.11040">
    <property type="match status" value="1"/>
</dbReference>
<gene>
    <name evidence="9 11" type="primary">tmcA</name>
    <name evidence="11" type="ORF">NCTC10672_00309</name>
</gene>
<dbReference type="Pfam" id="PF08351">
    <property type="entry name" value="TmcA_N"/>
    <property type="match status" value="1"/>
</dbReference>
<feature type="binding site" evidence="9">
    <location>
        <position position="468"/>
    </location>
    <ligand>
        <name>acetyl-CoA</name>
        <dbReference type="ChEBI" id="CHEBI:57288"/>
    </ligand>
</feature>
<evidence type="ECO:0000313" key="11">
    <source>
        <dbReference type="EMBL" id="STP02904.1"/>
    </source>
</evidence>
<dbReference type="GO" id="GO:0005524">
    <property type="term" value="F:ATP binding"/>
    <property type="evidence" value="ECO:0007669"/>
    <property type="project" value="UniProtKB-UniRule"/>
</dbReference>
<dbReference type="GO" id="GO:1990883">
    <property type="term" value="F:18S rRNA cytidine N-acetyltransferase activity"/>
    <property type="evidence" value="ECO:0007669"/>
    <property type="project" value="TreeGrafter"/>
</dbReference>
<dbReference type="Gene3D" id="3.40.50.300">
    <property type="entry name" value="P-loop containing nucleotide triphosphate hydrolases"/>
    <property type="match status" value="1"/>
</dbReference>
<name>A0A377JFT5_HAEPA</name>
<sequence>MTRHFQILVSENMPSNLPANTLIINEFSKIQNFLGQEFETILFDARKGIHLEALAIAAGTLKMNGALIVLLSNWEELHSQIDEDSLRWSGSIEAIATPRFMAYFKHCILKYGFPVLYHQNDLKFSRTSQQLFANHNATLDQQKIIEQILQKESEFYFLTAKRGRGKSALAGLLANQLNTKIYLTAPNKSAVKILAEFSQKEIIFISPDELFLALQNDPSFSENAWLFVDEAAMLPIAQLSAFSHHFKHILFTTTIHSYEGTGRGFELKFKQKINRTFSDFELIEPLRWSKDDVLEAFIDELLLLNVEDDFKQTPYDKSKICQITERSQEEILSSLPQFYGLMTLAHYRTSPVDLRRLFDANSQCFFTAESERNLLGAVWALKEGGIEDSSIIEAINLGTRRPKGNLVPQALCFHAQQQKACELHSLRISRIAVQPMWQQHGIGAQLIEYIKQNTNLAYLSVSFGYTKELAKFWQKCGFSLVHLGEHLEASSGCYSAIALKGLSAEGIELEKEATQSFQRNMPLSFHPLAQEFNTTPVDWELIDEDWLSLKNFAYFHRTLASALPAIRRFLMNLDEKDCPLMRDYFITKQVPYNKKNGLKLLRSEIAQKLKKEAR</sequence>
<dbReference type="GO" id="GO:0002101">
    <property type="term" value="P:tRNA wobble cytosine modification"/>
    <property type="evidence" value="ECO:0007669"/>
    <property type="project" value="UniProtKB-UniRule"/>
</dbReference>
<protein>
    <recommendedName>
        <fullName evidence="9">tRNA(Met) cytidine acetyltransferase TmcA</fullName>
        <ecNumber evidence="9">2.3.1.193</ecNumber>
    </recommendedName>
</protein>
<feature type="binding site" evidence="9">
    <location>
        <begin position="431"/>
        <end position="433"/>
    </location>
    <ligand>
        <name>acetyl-CoA</name>
        <dbReference type="ChEBI" id="CHEBI:57288"/>
    </ligand>
</feature>
<keyword evidence="6 9" id="KW-0067">ATP-binding</keyword>
<feature type="binding site" evidence="9">
    <location>
        <position position="141"/>
    </location>
    <ligand>
        <name>ATP</name>
        <dbReference type="ChEBI" id="CHEBI:30616"/>
    </ligand>
</feature>